<sequence>MIAIDFSRRESTYLSLSLVTIRAFAISQLLDPRFDFLTKPKTGWITILTNSIVCGLLCIPQFFSYAVETHEWVPAEECESRYPENYTSVEYYYVETSWMIFDLFSMQTMLDAVLAKHVPVVLFIVMTFVLIRAIRNASKSKLKSGSIRKDDGDKTSKLVLFTTVSVILAELPVGILYVFRSFTEDYIGWIVISEEFVQYCFLIYVVNTTSHFIICYNLSFQYRKTIKNFFGISASISVPKSSVISVRSVAMTI</sequence>
<feature type="transmembrane region" description="Helical" evidence="5">
    <location>
        <begin position="114"/>
        <end position="134"/>
    </location>
</feature>
<feature type="domain" description="G-protein coupled receptors family 1 profile" evidence="6">
    <location>
        <begin position="1"/>
        <end position="215"/>
    </location>
</feature>
<gene>
    <name evidence="7" type="ORF">CAMP_LOCUS16069</name>
</gene>
<reference evidence="7" key="1">
    <citation type="submission" date="2022-11" db="EMBL/GenBank/DDBJ databases">
        <authorList>
            <person name="Kikuchi T."/>
        </authorList>
    </citation>
    <scope>NUCLEOTIDE SEQUENCE</scope>
    <source>
        <strain evidence="7">PS1010</strain>
    </source>
</reference>
<dbReference type="SUPFAM" id="SSF81321">
    <property type="entry name" value="Family A G protein-coupled receptor-like"/>
    <property type="match status" value="1"/>
</dbReference>
<dbReference type="PANTHER" id="PTHR22751:SF288">
    <property type="entry name" value="G-PROTEIN COUPLED RECEPTORS FAMILY 1 PROFILE DOMAIN-CONTAINING PROTEIN"/>
    <property type="match status" value="1"/>
</dbReference>
<organism evidence="7 8">
    <name type="scientific">Caenorhabditis angaria</name>
    <dbReference type="NCBI Taxonomy" id="860376"/>
    <lineage>
        <taxon>Eukaryota</taxon>
        <taxon>Metazoa</taxon>
        <taxon>Ecdysozoa</taxon>
        <taxon>Nematoda</taxon>
        <taxon>Chromadorea</taxon>
        <taxon>Rhabditida</taxon>
        <taxon>Rhabditina</taxon>
        <taxon>Rhabditomorpha</taxon>
        <taxon>Rhabditoidea</taxon>
        <taxon>Rhabditidae</taxon>
        <taxon>Peloderinae</taxon>
        <taxon>Caenorhabditis</taxon>
    </lineage>
</organism>
<comment type="subcellular location">
    <subcellularLocation>
        <location evidence="1">Membrane</location>
    </subcellularLocation>
</comment>
<dbReference type="GO" id="GO:0016020">
    <property type="term" value="C:membrane"/>
    <property type="evidence" value="ECO:0007669"/>
    <property type="project" value="UniProtKB-SubCell"/>
</dbReference>
<protein>
    <recommendedName>
        <fullName evidence="6">G-protein coupled receptors family 1 profile domain-containing protein</fullName>
    </recommendedName>
</protein>
<dbReference type="PROSITE" id="PS50262">
    <property type="entry name" value="G_PROTEIN_RECEP_F1_2"/>
    <property type="match status" value="1"/>
</dbReference>
<feature type="transmembrane region" description="Helical" evidence="5">
    <location>
        <begin position="42"/>
        <end position="63"/>
    </location>
</feature>
<keyword evidence="3 5" id="KW-1133">Transmembrane helix</keyword>
<dbReference type="OrthoDB" id="5834725at2759"/>
<evidence type="ECO:0000256" key="4">
    <source>
        <dbReference type="ARBA" id="ARBA00023136"/>
    </source>
</evidence>
<evidence type="ECO:0000256" key="2">
    <source>
        <dbReference type="ARBA" id="ARBA00022692"/>
    </source>
</evidence>
<evidence type="ECO:0000256" key="1">
    <source>
        <dbReference type="ARBA" id="ARBA00004370"/>
    </source>
</evidence>
<keyword evidence="2 5" id="KW-0812">Transmembrane</keyword>
<name>A0A9P1NA45_9PELO</name>
<dbReference type="InterPro" id="IPR017452">
    <property type="entry name" value="GPCR_Rhodpsn_7TM"/>
</dbReference>
<feature type="transmembrane region" description="Helical" evidence="5">
    <location>
        <begin position="155"/>
        <end position="176"/>
    </location>
</feature>
<dbReference type="AlphaFoldDB" id="A0A9P1NA45"/>
<dbReference type="EMBL" id="CANHGI010000005">
    <property type="protein sequence ID" value="CAI5453432.1"/>
    <property type="molecule type" value="Genomic_DNA"/>
</dbReference>
<keyword evidence="8" id="KW-1185">Reference proteome</keyword>
<evidence type="ECO:0000259" key="6">
    <source>
        <dbReference type="PROSITE" id="PS50262"/>
    </source>
</evidence>
<dbReference type="Proteomes" id="UP001152747">
    <property type="component" value="Unassembled WGS sequence"/>
</dbReference>
<accession>A0A9P1NA45</accession>
<dbReference type="Pfam" id="PF10324">
    <property type="entry name" value="7TM_GPCR_Srw"/>
    <property type="match status" value="1"/>
</dbReference>
<keyword evidence="4 5" id="KW-0472">Membrane</keyword>
<comment type="caution">
    <text evidence="7">The sequence shown here is derived from an EMBL/GenBank/DDBJ whole genome shotgun (WGS) entry which is preliminary data.</text>
</comment>
<evidence type="ECO:0000313" key="7">
    <source>
        <dbReference type="EMBL" id="CAI5453432.1"/>
    </source>
</evidence>
<dbReference type="PANTHER" id="PTHR22751">
    <property type="entry name" value="G-PROTEIN COUPLED RECEPTOR-RELATED"/>
    <property type="match status" value="1"/>
</dbReference>
<dbReference type="Gene3D" id="1.20.1070.10">
    <property type="entry name" value="Rhodopsin 7-helix transmembrane proteins"/>
    <property type="match status" value="1"/>
</dbReference>
<evidence type="ECO:0000256" key="3">
    <source>
        <dbReference type="ARBA" id="ARBA00022989"/>
    </source>
</evidence>
<evidence type="ECO:0000256" key="5">
    <source>
        <dbReference type="SAM" id="Phobius"/>
    </source>
</evidence>
<dbReference type="GO" id="GO:0008528">
    <property type="term" value="F:G protein-coupled peptide receptor activity"/>
    <property type="evidence" value="ECO:0007669"/>
    <property type="project" value="InterPro"/>
</dbReference>
<feature type="transmembrane region" description="Helical" evidence="5">
    <location>
        <begin position="196"/>
        <end position="218"/>
    </location>
</feature>
<evidence type="ECO:0000313" key="8">
    <source>
        <dbReference type="Proteomes" id="UP001152747"/>
    </source>
</evidence>
<proteinExistence type="predicted"/>
<dbReference type="InterPro" id="IPR019427">
    <property type="entry name" value="7TM_GPCR_serpentine_rcpt_Srw"/>
</dbReference>